<dbReference type="GeneID" id="68857751"/>
<name>A0A897NVB6_9EURY</name>
<organism evidence="1 2">
    <name type="scientific">Halapricum desulfuricans</name>
    <dbReference type="NCBI Taxonomy" id="2841257"/>
    <lineage>
        <taxon>Archaea</taxon>
        <taxon>Methanobacteriati</taxon>
        <taxon>Methanobacteriota</taxon>
        <taxon>Stenosarchaea group</taxon>
        <taxon>Halobacteria</taxon>
        <taxon>Halobacteriales</taxon>
        <taxon>Haloarculaceae</taxon>
        <taxon>Halapricum</taxon>
    </lineage>
</organism>
<dbReference type="SUPFAM" id="SSF56801">
    <property type="entry name" value="Acetyl-CoA synthetase-like"/>
    <property type="match status" value="1"/>
</dbReference>
<reference evidence="1 2" key="1">
    <citation type="submission" date="2020-11" db="EMBL/GenBank/DDBJ databases">
        <title>Carbohydrate-dependent, anaerobic sulfur respiration: A novel catabolism in halophilic archaea.</title>
        <authorList>
            <person name="Sorokin D.Y."/>
            <person name="Messina E."/>
            <person name="Smedile F."/>
            <person name="La Cono V."/>
            <person name="Hallsworth J.E."/>
            <person name="Yakimov M.M."/>
        </authorList>
    </citation>
    <scope>NUCLEOTIDE SEQUENCE [LARGE SCALE GENOMIC DNA]</scope>
    <source>
        <strain evidence="1 2">HSR-Est</strain>
    </source>
</reference>
<evidence type="ECO:0000313" key="2">
    <source>
        <dbReference type="Proteomes" id="UP000663292"/>
    </source>
</evidence>
<dbReference type="InterPro" id="IPR042099">
    <property type="entry name" value="ANL_N_sf"/>
</dbReference>
<sequence>MDVLGDLVHPERGTDELWIHRSGPRSRSWSGEQFCVEAWKAGNLLRHYGIREGTTVGLFDGSDPESSDEAPNAQAIIALFGAWTVGATVAVDPASLDGLDVLVGPANRLEGRELPPGCKAIGYGSRPEDPTVAHFEGERWSENPVQFPADVEPTDPALRAGDSERTHAELLAAGRRVREAYGIESDDRIALSASLSDSGAIIAGILTPLLAGATITLDGESTVTVAERDGAIRPSDVQTSEI</sequence>
<dbReference type="Proteomes" id="UP000663292">
    <property type="component" value="Chromosome"/>
</dbReference>
<evidence type="ECO:0000313" key="1">
    <source>
        <dbReference type="EMBL" id="QSG14649.1"/>
    </source>
</evidence>
<dbReference type="EMBL" id="CP064791">
    <property type="protein sequence ID" value="QSG14649.1"/>
    <property type="molecule type" value="Genomic_DNA"/>
</dbReference>
<dbReference type="Gene3D" id="3.40.50.12780">
    <property type="entry name" value="N-terminal domain of ligase-like"/>
    <property type="match status" value="1"/>
</dbReference>
<dbReference type="RefSeq" id="WP_229122697.1">
    <property type="nucleotide sequence ID" value="NZ_CP064791.1"/>
</dbReference>
<protein>
    <submittedName>
        <fullName evidence="1">Acyl-CoA synthetase (AMP-forming)/AMP-acid ligase II</fullName>
    </submittedName>
</protein>
<accession>A0A897NVB6</accession>
<keyword evidence="1" id="KW-0436">Ligase</keyword>
<dbReference type="AlphaFoldDB" id="A0A897NVB6"/>
<keyword evidence="2" id="KW-1185">Reference proteome</keyword>
<proteinExistence type="predicted"/>
<gene>
    <name evidence="1" type="primary">caiC2</name>
    <name evidence="1" type="ORF">HSEST_1116</name>
</gene>
<dbReference type="GO" id="GO:0016874">
    <property type="term" value="F:ligase activity"/>
    <property type="evidence" value="ECO:0007669"/>
    <property type="project" value="UniProtKB-KW"/>
</dbReference>